<dbReference type="AlphaFoldDB" id="A0A7C1IDZ8"/>
<accession>A0A7C1IDZ8</accession>
<comment type="caution">
    <text evidence="7">The sequence shown here is derived from an EMBL/GenBank/DDBJ whole genome shotgun (WGS) entry which is preliminary data.</text>
</comment>
<dbReference type="SMART" id="SM00729">
    <property type="entry name" value="Elp3"/>
    <property type="match status" value="1"/>
</dbReference>
<dbReference type="PANTHER" id="PTHR43409:SF17">
    <property type="entry name" value="METHYLTHIOTRANSFERASE MJ0865-RELATED"/>
    <property type="match status" value="1"/>
</dbReference>
<evidence type="ECO:0000256" key="4">
    <source>
        <dbReference type="ARBA" id="ARBA00023004"/>
    </source>
</evidence>
<evidence type="ECO:0000256" key="1">
    <source>
        <dbReference type="ARBA" id="ARBA00001966"/>
    </source>
</evidence>
<keyword evidence="5" id="KW-0411">Iron-sulfur</keyword>
<dbReference type="PROSITE" id="PS51918">
    <property type="entry name" value="RADICAL_SAM"/>
    <property type="match status" value="1"/>
</dbReference>
<dbReference type="InterPro" id="IPR006638">
    <property type="entry name" value="Elp3/MiaA/NifB-like_rSAM"/>
</dbReference>
<feature type="domain" description="Radical SAM core" evidence="6">
    <location>
        <begin position="189"/>
        <end position="459"/>
    </location>
</feature>
<evidence type="ECO:0000256" key="3">
    <source>
        <dbReference type="ARBA" id="ARBA00022723"/>
    </source>
</evidence>
<dbReference type="SFLD" id="SFLDS00029">
    <property type="entry name" value="Radical_SAM"/>
    <property type="match status" value="1"/>
</dbReference>
<dbReference type="Pfam" id="PF02310">
    <property type="entry name" value="B12-binding"/>
    <property type="match status" value="1"/>
</dbReference>
<dbReference type="Pfam" id="PF04055">
    <property type="entry name" value="Radical_SAM"/>
    <property type="match status" value="1"/>
</dbReference>
<dbReference type="EMBL" id="DSDY01000173">
    <property type="protein sequence ID" value="HDS11110.1"/>
    <property type="molecule type" value="Genomic_DNA"/>
</dbReference>
<dbReference type="InterPro" id="IPR051198">
    <property type="entry name" value="BchE-like"/>
</dbReference>
<evidence type="ECO:0000256" key="2">
    <source>
        <dbReference type="ARBA" id="ARBA00022691"/>
    </source>
</evidence>
<name>A0A7C1IDZ8_9CREN</name>
<proteinExistence type="predicted"/>
<gene>
    <name evidence="7" type="ORF">ENO04_05830</name>
</gene>
<evidence type="ECO:0000259" key="6">
    <source>
        <dbReference type="PROSITE" id="PS51918"/>
    </source>
</evidence>
<reference evidence="7" key="1">
    <citation type="journal article" date="2020" name="mSystems">
        <title>Genome- and Community-Level Interaction Insights into Carbon Utilization and Element Cycling Functions of Hydrothermarchaeota in Hydrothermal Sediment.</title>
        <authorList>
            <person name="Zhou Z."/>
            <person name="Liu Y."/>
            <person name="Xu W."/>
            <person name="Pan J."/>
            <person name="Luo Z.H."/>
            <person name="Li M."/>
        </authorList>
    </citation>
    <scope>NUCLEOTIDE SEQUENCE [LARGE SCALE GENOMIC DNA]</scope>
    <source>
        <strain evidence="7">SpSt-123</strain>
    </source>
</reference>
<dbReference type="Gene3D" id="3.80.30.20">
    <property type="entry name" value="tm_1862 like domain"/>
    <property type="match status" value="1"/>
</dbReference>
<dbReference type="GO" id="GO:0031419">
    <property type="term" value="F:cobalamin binding"/>
    <property type="evidence" value="ECO:0007669"/>
    <property type="project" value="InterPro"/>
</dbReference>
<dbReference type="SUPFAM" id="SSF102114">
    <property type="entry name" value="Radical SAM enzymes"/>
    <property type="match status" value="1"/>
</dbReference>
<keyword evidence="3" id="KW-0479">Metal-binding</keyword>
<dbReference type="GO" id="GO:0046872">
    <property type="term" value="F:metal ion binding"/>
    <property type="evidence" value="ECO:0007669"/>
    <property type="project" value="UniProtKB-KW"/>
</dbReference>
<dbReference type="SFLD" id="SFLDG01082">
    <property type="entry name" value="B12-binding_domain_containing"/>
    <property type="match status" value="1"/>
</dbReference>
<dbReference type="Gene3D" id="3.40.50.280">
    <property type="entry name" value="Cobalamin-binding domain"/>
    <property type="match status" value="1"/>
</dbReference>
<organism evidence="7">
    <name type="scientific">Fervidicoccus fontis</name>
    <dbReference type="NCBI Taxonomy" id="683846"/>
    <lineage>
        <taxon>Archaea</taxon>
        <taxon>Thermoproteota</taxon>
        <taxon>Thermoprotei</taxon>
        <taxon>Fervidicoccales</taxon>
        <taxon>Fervidicoccaceae</taxon>
        <taxon>Fervidicoccus</taxon>
    </lineage>
</organism>
<dbReference type="GO" id="GO:0003824">
    <property type="term" value="F:catalytic activity"/>
    <property type="evidence" value="ECO:0007669"/>
    <property type="project" value="InterPro"/>
</dbReference>
<dbReference type="CDD" id="cd01335">
    <property type="entry name" value="Radical_SAM"/>
    <property type="match status" value="1"/>
</dbReference>
<evidence type="ECO:0000256" key="5">
    <source>
        <dbReference type="ARBA" id="ARBA00023014"/>
    </source>
</evidence>
<comment type="cofactor">
    <cofactor evidence="1">
        <name>[4Fe-4S] cluster</name>
        <dbReference type="ChEBI" id="CHEBI:49883"/>
    </cofactor>
</comment>
<keyword evidence="2" id="KW-0949">S-adenosyl-L-methionine</keyword>
<sequence>MGMSRMMLSALIVDLLAHSRGTRLWTRDVIGSGPRTVGGVLEQQSVSVDLIPGDLLLRSPFLMDNYDVLLISGMVTDLPIASQVISAWRRRRGKRPIIAGGPFSGYAERILEQGVDVVVIGEAEATLQELSRTSVFDEARIEIEELERIRGLMLRKNNRVVYTGPRPPLTTRDLSKFRPSCKLATHYPGYWAYRFYVEVVRGCSNFLLSPIAIETKKLYPGCAYCSVPSYWGPARSIPLDRIVEEVKCLLDAGVTRIVLSGPDILDYGRDWVSANHLLAVKPDDPPPNMDALRKLFKELFEKTGFSGDKNSIIVENVKPVTVNEDTASLLGEFFSGTPINIGVEGGDENLLRRMGRPGALAQAITAVELLAKNGLYPQVYFIYGLPGQDESSLQKTFNVIKQVMSKGADRIILYRFMPLPRTPLEDYTRKEKLSPLELELENFVKKLNYKSKTRMIGRKILGIIASRRKETYIAYPLSHGPVIYAYTDKDHRKSLEGRIVKILITNIHSDRALEGKILTIGKNIRKSSKWENLLRAA</sequence>
<evidence type="ECO:0000313" key="7">
    <source>
        <dbReference type="EMBL" id="HDS11110.1"/>
    </source>
</evidence>
<dbReference type="InterPro" id="IPR007197">
    <property type="entry name" value="rSAM"/>
</dbReference>
<dbReference type="InterPro" id="IPR006158">
    <property type="entry name" value="Cobalamin-bd"/>
</dbReference>
<protein>
    <submittedName>
        <fullName evidence="7">Radical SAM protein</fullName>
    </submittedName>
</protein>
<dbReference type="PANTHER" id="PTHR43409">
    <property type="entry name" value="ANAEROBIC MAGNESIUM-PROTOPORPHYRIN IX MONOMETHYL ESTER CYCLASE-RELATED"/>
    <property type="match status" value="1"/>
</dbReference>
<dbReference type="InterPro" id="IPR058240">
    <property type="entry name" value="rSAM_sf"/>
</dbReference>
<dbReference type="InterPro" id="IPR023404">
    <property type="entry name" value="rSAM_horseshoe"/>
</dbReference>
<dbReference type="GO" id="GO:0051536">
    <property type="term" value="F:iron-sulfur cluster binding"/>
    <property type="evidence" value="ECO:0007669"/>
    <property type="project" value="UniProtKB-KW"/>
</dbReference>
<keyword evidence="4" id="KW-0408">Iron</keyword>